<gene>
    <name evidence="2" type="ORF">GCM10009675_22120</name>
</gene>
<comment type="caution">
    <text evidence="2">The sequence shown here is derived from an EMBL/GenBank/DDBJ whole genome shotgun (WGS) entry which is preliminary data.</text>
</comment>
<keyword evidence="3" id="KW-1185">Reference proteome</keyword>
<evidence type="ECO:0000313" key="3">
    <source>
        <dbReference type="Proteomes" id="UP001500467"/>
    </source>
</evidence>
<organism evidence="2 3">
    <name type="scientific">Prauserella alba</name>
    <dbReference type="NCBI Taxonomy" id="176898"/>
    <lineage>
        <taxon>Bacteria</taxon>
        <taxon>Bacillati</taxon>
        <taxon>Actinomycetota</taxon>
        <taxon>Actinomycetes</taxon>
        <taxon>Pseudonocardiales</taxon>
        <taxon>Pseudonocardiaceae</taxon>
        <taxon>Prauserella</taxon>
    </lineage>
</organism>
<evidence type="ECO:0000256" key="1">
    <source>
        <dbReference type="SAM" id="MobiDB-lite"/>
    </source>
</evidence>
<feature type="region of interest" description="Disordered" evidence="1">
    <location>
        <begin position="1"/>
        <end position="92"/>
    </location>
</feature>
<proteinExistence type="predicted"/>
<dbReference type="Proteomes" id="UP001500467">
    <property type="component" value="Unassembled WGS sequence"/>
</dbReference>
<dbReference type="EMBL" id="BAAALM010000007">
    <property type="protein sequence ID" value="GAA1203836.1"/>
    <property type="molecule type" value="Genomic_DNA"/>
</dbReference>
<name>A0ABP4G4T0_9PSEU</name>
<evidence type="ECO:0000313" key="2">
    <source>
        <dbReference type="EMBL" id="GAA1203836.1"/>
    </source>
</evidence>
<feature type="compositionally biased region" description="Basic and acidic residues" evidence="1">
    <location>
        <begin position="45"/>
        <end position="65"/>
    </location>
</feature>
<reference evidence="3" key="1">
    <citation type="journal article" date="2019" name="Int. J. Syst. Evol. Microbiol.">
        <title>The Global Catalogue of Microorganisms (GCM) 10K type strain sequencing project: providing services to taxonomists for standard genome sequencing and annotation.</title>
        <authorList>
            <consortium name="The Broad Institute Genomics Platform"/>
            <consortium name="The Broad Institute Genome Sequencing Center for Infectious Disease"/>
            <person name="Wu L."/>
            <person name="Ma J."/>
        </authorList>
    </citation>
    <scope>NUCLEOTIDE SEQUENCE [LARGE SCALE GENOMIC DNA]</scope>
    <source>
        <strain evidence="3">JCM 13022</strain>
    </source>
</reference>
<accession>A0ABP4G4T0</accession>
<sequence>MRARWRVRRRRHDGCTGPREEPGQPDVSGEYGTRIGPQRRRGTGRPRDDVTQPHQEIRPRGEYRRLVGAHAQPAGRREDGAEADGHRSGTHDVMFAAAGTIETRDGYDLS</sequence>
<feature type="compositionally biased region" description="Basic residues" evidence="1">
    <location>
        <begin position="1"/>
        <end position="12"/>
    </location>
</feature>
<feature type="compositionally biased region" description="Basic and acidic residues" evidence="1">
    <location>
        <begin position="75"/>
        <end position="90"/>
    </location>
</feature>
<protein>
    <submittedName>
        <fullName evidence="2">Uncharacterized protein</fullName>
    </submittedName>
</protein>